<proteinExistence type="predicted"/>
<name>A0A645C0M4_9ZZZZ</name>
<dbReference type="EC" id="2.3.1.15" evidence="11"/>
<feature type="transmembrane region" description="Helical" evidence="10">
    <location>
        <begin position="7"/>
        <end position="28"/>
    </location>
</feature>
<dbReference type="GO" id="GO:0043772">
    <property type="term" value="F:acyl-phosphate glycerol-3-phosphate acyltransferase activity"/>
    <property type="evidence" value="ECO:0007669"/>
    <property type="project" value="InterPro"/>
</dbReference>
<dbReference type="EMBL" id="VSSQ01023501">
    <property type="protein sequence ID" value="MPM70481.1"/>
    <property type="molecule type" value="Genomic_DNA"/>
</dbReference>
<feature type="transmembrane region" description="Helical" evidence="10">
    <location>
        <begin position="34"/>
        <end position="52"/>
    </location>
</feature>
<evidence type="ECO:0000256" key="5">
    <source>
        <dbReference type="ARBA" id="ARBA00022989"/>
    </source>
</evidence>
<keyword evidence="9" id="KW-1208">Phospholipid metabolism</keyword>
<dbReference type="GO" id="GO:0005886">
    <property type="term" value="C:plasma membrane"/>
    <property type="evidence" value="ECO:0007669"/>
    <property type="project" value="InterPro"/>
</dbReference>
<keyword evidence="3 11" id="KW-0808">Transferase</keyword>
<sequence>MIFVGIVITLVTNYIALATMFTVIAYPVHFWFAHLRPDMVILLTGLAIIIIYKHRTNIINIIKGKEIGLRPKVSQR</sequence>
<keyword evidence="4 10" id="KW-0812">Transmembrane</keyword>
<protein>
    <submittedName>
        <fullName evidence="11">Glycerol-3-phosphate acyltransferase</fullName>
        <ecNumber evidence="11">2.3.1.15</ecNumber>
    </submittedName>
</protein>
<keyword evidence="1" id="KW-1003">Cell membrane</keyword>
<evidence type="ECO:0000256" key="8">
    <source>
        <dbReference type="ARBA" id="ARBA00023209"/>
    </source>
</evidence>
<keyword evidence="11" id="KW-0012">Acyltransferase</keyword>
<reference evidence="11" key="1">
    <citation type="submission" date="2019-08" db="EMBL/GenBank/DDBJ databases">
        <authorList>
            <person name="Kucharzyk K."/>
            <person name="Murdoch R.W."/>
            <person name="Higgins S."/>
            <person name="Loffler F."/>
        </authorList>
    </citation>
    <scope>NUCLEOTIDE SEQUENCE</scope>
</reference>
<keyword evidence="5 10" id="KW-1133">Transmembrane helix</keyword>
<dbReference type="GO" id="GO:0008654">
    <property type="term" value="P:phospholipid biosynthetic process"/>
    <property type="evidence" value="ECO:0007669"/>
    <property type="project" value="UniProtKB-KW"/>
</dbReference>
<dbReference type="InterPro" id="IPR003811">
    <property type="entry name" value="G3P_acylTferase_PlsY"/>
</dbReference>
<dbReference type="GO" id="GO:0004366">
    <property type="term" value="F:glycerol-3-phosphate O-acyltransferase activity"/>
    <property type="evidence" value="ECO:0007669"/>
    <property type="project" value="UniProtKB-EC"/>
</dbReference>
<evidence type="ECO:0000256" key="3">
    <source>
        <dbReference type="ARBA" id="ARBA00022679"/>
    </source>
</evidence>
<comment type="caution">
    <text evidence="11">The sequence shown here is derived from an EMBL/GenBank/DDBJ whole genome shotgun (WGS) entry which is preliminary data.</text>
</comment>
<keyword evidence="6" id="KW-0443">Lipid metabolism</keyword>
<evidence type="ECO:0000256" key="2">
    <source>
        <dbReference type="ARBA" id="ARBA00022516"/>
    </source>
</evidence>
<evidence type="ECO:0000256" key="10">
    <source>
        <dbReference type="SAM" id="Phobius"/>
    </source>
</evidence>
<evidence type="ECO:0000313" key="11">
    <source>
        <dbReference type="EMBL" id="MPM70481.1"/>
    </source>
</evidence>
<evidence type="ECO:0000256" key="9">
    <source>
        <dbReference type="ARBA" id="ARBA00023264"/>
    </source>
</evidence>
<evidence type="ECO:0000256" key="6">
    <source>
        <dbReference type="ARBA" id="ARBA00023098"/>
    </source>
</evidence>
<gene>
    <name evidence="11" type="primary">plsY_28</name>
    <name evidence="11" type="ORF">SDC9_117436</name>
</gene>
<evidence type="ECO:0000256" key="7">
    <source>
        <dbReference type="ARBA" id="ARBA00023136"/>
    </source>
</evidence>
<dbReference type="AlphaFoldDB" id="A0A645C0M4"/>
<accession>A0A645C0M4</accession>
<keyword evidence="2" id="KW-0444">Lipid biosynthesis</keyword>
<evidence type="ECO:0000256" key="4">
    <source>
        <dbReference type="ARBA" id="ARBA00022692"/>
    </source>
</evidence>
<organism evidence="11">
    <name type="scientific">bioreactor metagenome</name>
    <dbReference type="NCBI Taxonomy" id="1076179"/>
    <lineage>
        <taxon>unclassified sequences</taxon>
        <taxon>metagenomes</taxon>
        <taxon>ecological metagenomes</taxon>
    </lineage>
</organism>
<keyword evidence="7 10" id="KW-0472">Membrane</keyword>
<evidence type="ECO:0000256" key="1">
    <source>
        <dbReference type="ARBA" id="ARBA00022475"/>
    </source>
</evidence>
<keyword evidence="8" id="KW-0594">Phospholipid biosynthesis</keyword>
<dbReference type="Pfam" id="PF02660">
    <property type="entry name" value="G3P_acyltransf"/>
    <property type="match status" value="1"/>
</dbReference>